<protein>
    <submittedName>
        <fullName evidence="1">Crp/Fnr family transcriptional regulator</fullName>
    </submittedName>
</protein>
<dbReference type="InterPro" id="IPR014710">
    <property type="entry name" value="RmlC-like_jellyroll"/>
</dbReference>
<name>A0ABS0LSF1_9LACT</name>
<dbReference type="Gene3D" id="2.60.120.10">
    <property type="entry name" value="Jelly Rolls"/>
    <property type="match status" value="1"/>
</dbReference>
<sequence>MSKLQLFQEISPKAIDCINQLPYIDKRYDTDEKVADFGDKIDYIYVILKGALKTNEYTVAGKEIVSSYYLAYDAFPFYLVYSGVEKIPYNVFCHKKAEVLLLPKQQLMA</sequence>
<dbReference type="SUPFAM" id="SSF51206">
    <property type="entry name" value="cAMP-binding domain-like"/>
    <property type="match status" value="1"/>
</dbReference>
<keyword evidence="2" id="KW-1185">Reference proteome</keyword>
<organism evidence="1 2">
    <name type="scientific">Facklamia lactis</name>
    <dbReference type="NCBI Taxonomy" id="2749967"/>
    <lineage>
        <taxon>Bacteria</taxon>
        <taxon>Bacillati</taxon>
        <taxon>Bacillota</taxon>
        <taxon>Bacilli</taxon>
        <taxon>Lactobacillales</taxon>
        <taxon>Aerococcaceae</taxon>
        <taxon>Facklamia</taxon>
    </lineage>
</organism>
<gene>
    <name evidence="1" type="ORF">HZY91_08790</name>
</gene>
<dbReference type="Proteomes" id="UP000721415">
    <property type="component" value="Unassembled WGS sequence"/>
</dbReference>
<dbReference type="EMBL" id="JACBXQ010000005">
    <property type="protein sequence ID" value="MBG9986982.1"/>
    <property type="molecule type" value="Genomic_DNA"/>
</dbReference>
<evidence type="ECO:0000313" key="1">
    <source>
        <dbReference type="EMBL" id="MBG9986982.1"/>
    </source>
</evidence>
<dbReference type="InterPro" id="IPR018490">
    <property type="entry name" value="cNMP-bd_dom_sf"/>
</dbReference>
<proteinExistence type="predicted"/>
<evidence type="ECO:0000313" key="2">
    <source>
        <dbReference type="Proteomes" id="UP000721415"/>
    </source>
</evidence>
<comment type="caution">
    <text evidence="1">The sequence shown here is derived from an EMBL/GenBank/DDBJ whole genome shotgun (WGS) entry which is preliminary data.</text>
</comment>
<dbReference type="RefSeq" id="WP_197117808.1">
    <property type="nucleotide sequence ID" value="NZ_JACBXR010000004.1"/>
</dbReference>
<reference evidence="1 2" key="1">
    <citation type="submission" date="2020-07" db="EMBL/GenBank/DDBJ databases">
        <title>Facklamia lactis sp. nov., isolated from raw milk.</title>
        <authorList>
            <person name="Doll E.V."/>
            <person name="Huptas C."/>
            <person name="Staib L."/>
            <person name="Wenning M."/>
            <person name="Scherer S."/>
        </authorList>
    </citation>
    <scope>NUCLEOTIDE SEQUENCE [LARGE SCALE GENOMIC DNA]</scope>
    <source>
        <strain evidence="1 2">DSM 111018</strain>
    </source>
</reference>
<accession>A0ABS0LSF1</accession>